<dbReference type="AlphaFoldDB" id="A0A437RLI2"/>
<dbReference type="Proteomes" id="UP000285575">
    <property type="component" value="Unassembled WGS sequence"/>
</dbReference>
<name>A0A437RLI2_9BURK</name>
<keyword evidence="3" id="KW-1185">Reference proteome</keyword>
<dbReference type="InterPro" id="IPR036465">
    <property type="entry name" value="vWFA_dom_sf"/>
</dbReference>
<dbReference type="OrthoDB" id="9781333at2"/>
<dbReference type="PROSITE" id="PS50234">
    <property type="entry name" value="VWFA"/>
    <property type="match status" value="1"/>
</dbReference>
<comment type="caution">
    <text evidence="2">The sequence shown here is derived from an EMBL/GenBank/DDBJ whole genome shotgun (WGS) entry which is preliminary data.</text>
</comment>
<dbReference type="RefSeq" id="WP_128228123.1">
    <property type="nucleotide sequence ID" value="NZ_SACR01000002.1"/>
</dbReference>
<protein>
    <submittedName>
        <fullName evidence="2">VWA domain-containing protein</fullName>
    </submittedName>
</protein>
<dbReference type="EMBL" id="SACR01000002">
    <property type="protein sequence ID" value="RVU47661.1"/>
    <property type="molecule type" value="Genomic_DNA"/>
</dbReference>
<organism evidence="2 3">
    <name type="scientific">Rubrivivax rivuli</name>
    <dbReference type="NCBI Taxonomy" id="1862385"/>
    <lineage>
        <taxon>Bacteria</taxon>
        <taxon>Pseudomonadati</taxon>
        <taxon>Pseudomonadota</taxon>
        <taxon>Betaproteobacteria</taxon>
        <taxon>Burkholderiales</taxon>
        <taxon>Sphaerotilaceae</taxon>
        <taxon>Rubrivivax</taxon>
    </lineage>
</organism>
<dbReference type="Gene3D" id="3.40.50.410">
    <property type="entry name" value="von Willebrand factor, type A domain"/>
    <property type="match status" value="1"/>
</dbReference>
<dbReference type="InterPro" id="IPR002035">
    <property type="entry name" value="VWF_A"/>
</dbReference>
<feature type="domain" description="VWFA" evidence="1">
    <location>
        <begin position="1"/>
        <end position="86"/>
    </location>
</feature>
<sequence length="307" mass="32665">MADLSGQGLKRVILLSDGQANEGVTDASEIAAQCAAWAAKGVTTSTYGLGNSFNEELMVAMARAGGGNHYYGDTADDLMEPFQQELELLGNLCLRDLRLTASVPDGFAVEMVNQLPKTDAGWRLPDLAWGAEAWAVLRVTVPTGALPSAGQLCTVLRVAVVGQSLEGDAVSLERVGLSLPVMTSAAFDNLADDELVTRRLVELAAAEALMGMRQAAAASDWARVDALLEAASRQFAGNEWVAAVLEAMRSIAAGRERERAMKEMMYSSSKLRSRLAAKDESVAFRLAEASSVPAYLRRKPAQGKGDV</sequence>
<dbReference type="SUPFAM" id="SSF53300">
    <property type="entry name" value="vWA-like"/>
    <property type="match status" value="1"/>
</dbReference>
<accession>A0A437RLI2</accession>
<gene>
    <name evidence="2" type="ORF">EOE66_07990</name>
</gene>
<evidence type="ECO:0000259" key="1">
    <source>
        <dbReference type="PROSITE" id="PS50234"/>
    </source>
</evidence>
<evidence type="ECO:0000313" key="3">
    <source>
        <dbReference type="Proteomes" id="UP000285575"/>
    </source>
</evidence>
<proteinExistence type="predicted"/>
<evidence type="ECO:0000313" key="2">
    <source>
        <dbReference type="EMBL" id="RVU47661.1"/>
    </source>
</evidence>
<reference evidence="2 3" key="1">
    <citation type="submission" date="2019-01" db="EMBL/GenBank/DDBJ databases">
        <authorList>
            <person name="Chen W.-M."/>
        </authorList>
    </citation>
    <scope>NUCLEOTIDE SEQUENCE [LARGE SCALE GENOMIC DNA]</scope>
    <source>
        <strain evidence="2 3">KYPY4</strain>
    </source>
</reference>